<evidence type="ECO:0000256" key="1">
    <source>
        <dbReference type="ARBA" id="ARBA00022801"/>
    </source>
</evidence>
<keyword evidence="5" id="KW-1185">Reference proteome</keyword>
<evidence type="ECO:0000256" key="3">
    <source>
        <dbReference type="SAM" id="Phobius"/>
    </source>
</evidence>
<gene>
    <name evidence="4" type="ORF">GCM10023350_44260</name>
</gene>
<keyword evidence="3" id="KW-0812">Transmembrane</keyword>
<feature type="compositionally biased region" description="Basic residues" evidence="2">
    <location>
        <begin position="32"/>
        <end position="41"/>
    </location>
</feature>
<keyword evidence="3" id="KW-0472">Membrane</keyword>
<dbReference type="InterPro" id="IPR042003">
    <property type="entry name" value="Sortase_E"/>
</dbReference>
<dbReference type="RefSeq" id="WP_345529240.1">
    <property type="nucleotide sequence ID" value="NZ_BAABKN010000029.1"/>
</dbReference>
<proteinExistence type="predicted"/>
<evidence type="ECO:0000256" key="2">
    <source>
        <dbReference type="SAM" id="MobiDB-lite"/>
    </source>
</evidence>
<feature type="transmembrane region" description="Helical" evidence="3">
    <location>
        <begin position="272"/>
        <end position="294"/>
    </location>
</feature>
<accession>A0ABP8ZDT5</accession>
<feature type="region of interest" description="Disordered" evidence="2">
    <location>
        <begin position="1"/>
        <end position="54"/>
    </location>
</feature>
<keyword evidence="1" id="KW-0378">Hydrolase</keyword>
<reference evidence="5" key="1">
    <citation type="journal article" date="2019" name="Int. J. Syst. Evol. Microbiol.">
        <title>The Global Catalogue of Microorganisms (GCM) 10K type strain sequencing project: providing services to taxonomists for standard genome sequencing and annotation.</title>
        <authorList>
            <consortium name="The Broad Institute Genomics Platform"/>
            <consortium name="The Broad Institute Genome Sequencing Center for Infectious Disease"/>
            <person name="Wu L."/>
            <person name="Ma J."/>
        </authorList>
    </citation>
    <scope>NUCLEOTIDE SEQUENCE [LARGE SCALE GENOMIC DNA]</scope>
    <source>
        <strain evidence="5">JCM 18532</strain>
    </source>
</reference>
<protein>
    <submittedName>
        <fullName evidence="4">Sortase</fullName>
    </submittedName>
</protein>
<dbReference type="Proteomes" id="UP001499882">
    <property type="component" value="Unassembled WGS sequence"/>
</dbReference>
<dbReference type="CDD" id="cd05830">
    <property type="entry name" value="Sortase_E"/>
    <property type="match status" value="1"/>
</dbReference>
<dbReference type="InterPro" id="IPR023365">
    <property type="entry name" value="Sortase_dom-sf"/>
</dbReference>
<feature type="transmembrane region" description="Helical" evidence="3">
    <location>
        <begin position="58"/>
        <end position="81"/>
    </location>
</feature>
<sequence>MTATMDHTADPGLEPQPKRLRRGAKQKPPVQARKRPQKGARRVPAPAGPPGAAESTAAVLSSTFTMIAIVCLWVAVQLLFLSSISQNRAQDLLYNQFRGDLAGATAPVGPIVPPGDPVALITIPSIGLEQVVVEGTSSGDLLVGPGHRRDTALPGQVGTAVVYGRAAAYGGPFADLTDLRAGDQIQVDVGQGRKVFRVSGVRRAGDPLPQPPAEGAARLTLVTAEGSGRLGALAPESVVYVDADAKEGYPAPAGRAAAVPESEQSMARDTSALPLLALCLALLLALTLGVIAARQRWSTALVWVVATPLVIALSWATTDVVMRLLPNLI</sequence>
<dbReference type="SUPFAM" id="SSF63817">
    <property type="entry name" value="Sortase"/>
    <property type="match status" value="1"/>
</dbReference>
<feature type="transmembrane region" description="Helical" evidence="3">
    <location>
        <begin position="300"/>
        <end position="325"/>
    </location>
</feature>
<dbReference type="Gene3D" id="2.40.260.10">
    <property type="entry name" value="Sortase"/>
    <property type="match status" value="1"/>
</dbReference>
<name>A0ABP8ZDT5_9ACTN</name>
<dbReference type="EMBL" id="BAABKN010000029">
    <property type="protein sequence ID" value="GAA4754051.1"/>
    <property type="molecule type" value="Genomic_DNA"/>
</dbReference>
<dbReference type="InterPro" id="IPR005754">
    <property type="entry name" value="Sortase"/>
</dbReference>
<evidence type="ECO:0000313" key="5">
    <source>
        <dbReference type="Proteomes" id="UP001499882"/>
    </source>
</evidence>
<comment type="caution">
    <text evidence="4">The sequence shown here is derived from an EMBL/GenBank/DDBJ whole genome shotgun (WGS) entry which is preliminary data.</text>
</comment>
<evidence type="ECO:0000313" key="4">
    <source>
        <dbReference type="EMBL" id="GAA4754051.1"/>
    </source>
</evidence>
<keyword evidence="3" id="KW-1133">Transmembrane helix</keyword>
<dbReference type="Pfam" id="PF04203">
    <property type="entry name" value="Sortase"/>
    <property type="match status" value="1"/>
</dbReference>
<organism evidence="4 5">
    <name type="scientific">Nocardioides endophyticus</name>
    <dbReference type="NCBI Taxonomy" id="1353775"/>
    <lineage>
        <taxon>Bacteria</taxon>
        <taxon>Bacillati</taxon>
        <taxon>Actinomycetota</taxon>
        <taxon>Actinomycetes</taxon>
        <taxon>Propionibacteriales</taxon>
        <taxon>Nocardioidaceae</taxon>
        <taxon>Nocardioides</taxon>
    </lineage>
</organism>